<proteinExistence type="predicted"/>
<dbReference type="GO" id="GO:0051536">
    <property type="term" value="F:iron-sulfur cluster binding"/>
    <property type="evidence" value="ECO:0007669"/>
    <property type="project" value="InterPro"/>
</dbReference>
<comment type="caution">
    <text evidence="3">The sequence shown here is derived from an EMBL/GenBank/DDBJ whole genome shotgun (WGS) entry which is preliminary data.</text>
</comment>
<dbReference type="InterPro" id="IPR006137">
    <property type="entry name" value="NADH_UbQ_OxRdtase-like_20kDa"/>
</dbReference>
<evidence type="ECO:0000259" key="2">
    <source>
        <dbReference type="Pfam" id="PF01058"/>
    </source>
</evidence>
<gene>
    <name evidence="3" type="ORF">COS30_00630</name>
</gene>
<dbReference type="Pfam" id="PF01058">
    <property type="entry name" value="Oxidored_q6"/>
    <property type="match status" value="1"/>
</dbReference>
<organism evidence="3 4">
    <name type="scientific">Candidatus Portnoybacteria bacterium CG02_land_8_20_14_3_00_45_8</name>
    <dbReference type="NCBI Taxonomy" id="1974807"/>
    <lineage>
        <taxon>Bacteria</taxon>
        <taxon>Candidatus Portnoyibacteriota</taxon>
    </lineage>
</organism>
<dbReference type="SUPFAM" id="SSF56770">
    <property type="entry name" value="HydA/Nqo6-like"/>
    <property type="match status" value="1"/>
</dbReference>
<protein>
    <recommendedName>
        <fullName evidence="2">NADH:ubiquinone oxidoreductase-like 20kDa subunit domain-containing protein</fullName>
    </recommendedName>
</protein>
<dbReference type="InterPro" id="IPR051349">
    <property type="entry name" value="Hydrogenase_assoc-protein"/>
</dbReference>
<dbReference type="Gene3D" id="3.40.50.700">
    <property type="entry name" value="NADH:ubiquinone oxidoreductase-like, 20kDa subunit"/>
    <property type="match status" value="1"/>
</dbReference>
<evidence type="ECO:0000313" key="3">
    <source>
        <dbReference type="EMBL" id="PIV38709.1"/>
    </source>
</evidence>
<dbReference type="EMBL" id="PEUE01000016">
    <property type="protein sequence ID" value="PIV38709.1"/>
    <property type="molecule type" value="Genomic_DNA"/>
</dbReference>
<evidence type="ECO:0000256" key="1">
    <source>
        <dbReference type="ARBA" id="ARBA00023002"/>
    </source>
</evidence>
<dbReference type="GO" id="GO:0016491">
    <property type="term" value="F:oxidoreductase activity"/>
    <property type="evidence" value="ECO:0007669"/>
    <property type="project" value="UniProtKB-KW"/>
</dbReference>
<name>A0A2M7D6Q0_9BACT</name>
<keyword evidence="1" id="KW-0560">Oxidoreductase</keyword>
<dbReference type="AlphaFoldDB" id="A0A2M7D6Q0"/>
<accession>A0A2M7D6Q0</accession>
<evidence type="ECO:0000313" key="4">
    <source>
        <dbReference type="Proteomes" id="UP000229247"/>
    </source>
</evidence>
<dbReference type="InterPro" id="IPR037024">
    <property type="entry name" value="NiFe_Hase_small_N_sf"/>
</dbReference>
<reference evidence="4" key="1">
    <citation type="submission" date="2017-09" db="EMBL/GenBank/DDBJ databases">
        <title>Depth-based differentiation of microbial function through sediment-hosted aquifers and enrichment of novel symbionts in the deep terrestrial subsurface.</title>
        <authorList>
            <person name="Probst A.J."/>
            <person name="Ladd B."/>
            <person name="Jarett J.K."/>
            <person name="Geller-Mcgrath D.E."/>
            <person name="Sieber C.M.K."/>
            <person name="Emerson J.B."/>
            <person name="Anantharaman K."/>
            <person name="Thomas B.C."/>
            <person name="Malmstrom R."/>
            <person name="Stieglmeier M."/>
            <person name="Klingl A."/>
            <person name="Woyke T."/>
            <person name="Ryan C.M."/>
            <person name="Banfield J.F."/>
        </authorList>
    </citation>
    <scope>NUCLEOTIDE SEQUENCE [LARGE SCALE GENOMIC DNA]</scope>
</reference>
<sequence length="273" mass="30425">MTISSIYINIRKTHWLHYMVKNKKPIIAIVSLTCCEGCQVAILDLGARFLGLAEKITIGNFAFLEEEPTTQRYDIVFVEGSPITEENIARLKDLRQRSKYLVALGACAALGGIAEIKNYQDKHERLRYVYQNFEGINNPDIKPLSHYVAVDMEIPGCPINKEEFLQVAKNLIAGVPVKLPQRPVCYECQIKQNKCLLQEGLPCLGPIILGGCGAVCPSNSYSCDGCRGPLKDADPQNLNQQLSAQGFTQEEVRLILQRFGVADKIYPEPPTKI</sequence>
<dbReference type="PANTHER" id="PTHR42845:SF2">
    <property type="entry name" value="F420-NON-REDUCING HYDROGENASE VHU SUBUNIT G"/>
    <property type="match status" value="1"/>
</dbReference>
<dbReference type="PANTHER" id="PTHR42845">
    <property type="entry name" value="COENZYME F420-REDUCING HYDROGENASE, GAMMA SUBUNIT"/>
    <property type="match status" value="1"/>
</dbReference>
<feature type="domain" description="NADH:ubiquinone oxidoreductase-like 20kDa subunit" evidence="2">
    <location>
        <begin position="35"/>
        <end position="169"/>
    </location>
</feature>
<dbReference type="Proteomes" id="UP000229247">
    <property type="component" value="Unassembled WGS sequence"/>
</dbReference>